<dbReference type="GO" id="GO:0005524">
    <property type="term" value="F:ATP binding"/>
    <property type="evidence" value="ECO:0007669"/>
    <property type="project" value="UniProtKB-KW"/>
</dbReference>
<dbReference type="PANTHER" id="PTHR48102:SF17">
    <property type="entry name" value="OS01G0886600 PROTEIN"/>
    <property type="match status" value="1"/>
</dbReference>
<dbReference type="SMART" id="SM00382">
    <property type="entry name" value="AAA"/>
    <property type="match status" value="1"/>
</dbReference>
<dbReference type="AlphaFoldDB" id="A0A1D6G7E2"/>
<evidence type="ECO:0000256" key="8">
    <source>
        <dbReference type="ARBA" id="ARBA00061242"/>
    </source>
</evidence>
<accession>A0A1D6G7E2</accession>
<dbReference type="Gene3D" id="3.90.79.10">
    <property type="entry name" value="Nucleoside Triphosphate Pyrophosphohydrolase"/>
    <property type="match status" value="1"/>
</dbReference>
<evidence type="ECO:0000259" key="10">
    <source>
        <dbReference type="SMART" id="SM00382"/>
    </source>
</evidence>
<dbReference type="SUPFAM" id="SSF55811">
    <property type="entry name" value="Nudix"/>
    <property type="match status" value="1"/>
</dbReference>
<dbReference type="STRING" id="4577.A0A1D6G7E2"/>
<dbReference type="GO" id="GO:0140662">
    <property type="term" value="F:ATP-dependent protein folding chaperone"/>
    <property type="evidence" value="ECO:0007669"/>
    <property type="project" value="InterPro"/>
</dbReference>
<evidence type="ECO:0000256" key="5">
    <source>
        <dbReference type="ARBA" id="ARBA00022946"/>
    </source>
</evidence>
<evidence type="ECO:0000256" key="1">
    <source>
        <dbReference type="ARBA" id="ARBA00004173"/>
    </source>
</evidence>
<evidence type="ECO:0000256" key="4">
    <source>
        <dbReference type="ARBA" id="ARBA00022840"/>
    </source>
</evidence>
<dbReference type="InterPro" id="IPR036189">
    <property type="entry name" value="DCP2_BoxA_sf"/>
</dbReference>
<dbReference type="FunFam" id="1.10.10.1050:FF:000002">
    <property type="entry name" value="mRNA-decapping enzyme subunit 2"/>
    <property type="match status" value="1"/>
</dbReference>
<dbReference type="GO" id="GO:0030145">
    <property type="term" value="F:manganese ion binding"/>
    <property type="evidence" value="ECO:0007669"/>
    <property type="project" value="InterPro"/>
</dbReference>
<dbReference type="SUPFAM" id="SSF52540">
    <property type="entry name" value="P-loop containing nucleoside triphosphate hydrolases"/>
    <property type="match status" value="1"/>
</dbReference>
<keyword evidence="5" id="KW-0809">Transit peptide</keyword>
<dbReference type="ExpressionAtlas" id="A0A1D6G7E2">
    <property type="expression patterns" value="baseline and differential"/>
</dbReference>
<dbReference type="Gene3D" id="1.10.8.60">
    <property type="match status" value="1"/>
</dbReference>
<dbReference type="IntAct" id="A0A1D6G7E2">
    <property type="interactions" value="1"/>
</dbReference>
<dbReference type="NCBIfam" id="TIGR00382">
    <property type="entry name" value="clpX"/>
    <property type="match status" value="1"/>
</dbReference>
<dbReference type="InterPro" id="IPR004487">
    <property type="entry name" value="Clp_protease_ATP-bd_su_ClpX"/>
</dbReference>
<organism evidence="13">
    <name type="scientific">Zea mays</name>
    <name type="common">Maize</name>
    <dbReference type="NCBI Taxonomy" id="4577"/>
    <lineage>
        <taxon>Eukaryota</taxon>
        <taxon>Viridiplantae</taxon>
        <taxon>Streptophyta</taxon>
        <taxon>Embryophyta</taxon>
        <taxon>Tracheophyta</taxon>
        <taxon>Spermatophyta</taxon>
        <taxon>Magnoliopsida</taxon>
        <taxon>Liliopsida</taxon>
        <taxon>Poales</taxon>
        <taxon>Poaceae</taxon>
        <taxon>PACMAD clade</taxon>
        <taxon>Panicoideae</taxon>
        <taxon>Andropogonodae</taxon>
        <taxon>Andropogoneae</taxon>
        <taxon>Tripsacinae</taxon>
        <taxon>Zea</taxon>
    </lineage>
</organism>
<proteinExistence type="inferred from homology"/>
<keyword evidence="13" id="KW-0645">Protease</keyword>
<dbReference type="InterPro" id="IPR027417">
    <property type="entry name" value="P-loop_NTPase"/>
</dbReference>
<feature type="region of interest" description="Disordered" evidence="9">
    <location>
        <begin position="127"/>
        <end position="207"/>
    </location>
</feature>
<dbReference type="InterPro" id="IPR003593">
    <property type="entry name" value="AAA+_ATPase"/>
</dbReference>
<dbReference type="SMART" id="SM01125">
    <property type="entry name" value="DCP2"/>
    <property type="match status" value="1"/>
</dbReference>
<protein>
    <submittedName>
        <fullName evidence="13">CLP protease regulatory subunit CLPX3 mitochondrial</fullName>
    </submittedName>
</protein>
<feature type="compositionally biased region" description="Pro residues" evidence="9">
    <location>
        <begin position="132"/>
        <end position="143"/>
    </location>
</feature>
<dbReference type="InterPro" id="IPR015797">
    <property type="entry name" value="NUDIX_hydrolase-like_dom_sf"/>
</dbReference>
<dbReference type="InterPro" id="IPR050052">
    <property type="entry name" value="ATP-dep_Clp_protease_ClpX"/>
</dbReference>
<evidence type="ECO:0000256" key="9">
    <source>
        <dbReference type="SAM" id="MobiDB-lite"/>
    </source>
</evidence>
<evidence type="ECO:0000256" key="2">
    <source>
        <dbReference type="ARBA" id="ARBA00022741"/>
    </source>
</evidence>
<feature type="domain" description="Clp ATPase C-terminal" evidence="11">
    <location>
        <begin position="495"/>
        <end position="585"/>
    </location>
</feature>
<dbReference type="GO" id="GO:0008233">
    <property type="term" value="F:peptidase activity"/>
    <property type="evidence" value="ECO:0007669"/>
    <property type="project" value="UniProtKB-KW"/>
</dbReference>
<evidence type="ECO:0000313" key="13">
    <source>
        <dbReference type="EMBL" id="AQK99082.1"/>
    </source>
</evidence>
<dbReference type="GO" id="GO:0003723">
    <property type="term" value="F:RNA binding"/>
    <property type="evidence" value="ECO:0007669"/>
    <property type="project" value="InterPro"/>
</dbReference>
<dbReference type="GO" id="GO:0005739">
    <property type="term" value="C:mitochondrion"/>
    <property type="evidence" value="ECO:0007669"/>
    <property type="project" value="UniProtKB-SubCell"/>
</dbReference>
<comment type="similarity">
    <text evidence="8">Belongs to the ClpX chaperone family.</text>
</comment>
<dbReference type="Gene3D" id="3.40.50.300">
    <property type="entry name" value="P-loop containing nucleotide triphosphate hydrolases"/>
    <property type="match status" value="1"/>
</dbReference>
<evidence type="ECO:0000259" key="12">
    <source>
        <dbReference type="SMART" id="SM01125"/>
    </source>
</evidence>
<dbReference type="GO" id="GO:0006508">
    <property type="term" value="P:proteolysis"/>
    <property type="evidence" value="ECO:0007669"/>
    <property type="project" value="UniProtKB-KW"/>
</dbReference>
<dbReference type="CDD" id="cd19497">
    <property type="entry name" value="RecA-like_ClpX"/>
    <property type="match status" value="1"/>
</dbReference>
<dbReference type="FunFam" id="1.10.8.60:FF:000002">
    <property type="entry name" value="ATP-dependent Clp protease ATP-binding subunit ClpX"/>
    <property type="match status" value="1"/>
</dbReference>
<dbReference type="Pfam" id="PF05026">
    <property type="entry name" value="DCP2"/>
    <property type="match status" value="1"/>
</dbReference>
<comment type="subcellular location">
    <subcellularLocation>
        <location evidence="1">Mitochondrion</location>
    </subcellularLocation>
</comment>
<reference evidence="13" key="1">
    <citation type="submission" date="2015-12" db="EMBL/GenBank/DDBJ databases">
        <title>Update maize B73 reference genome by single molecule sequencing technologies.</title>
        <authorList>
            <consortium name="Maize Genome Sequencing Project"/>
            <person name="Ware D."/>
        </authorList>
    </citation>
    <scope>NUCLEOTIDE SEQUENCE</scope>
    <source>
        <tissue evidence="13">Seedling</tissue>
    </source>
</reference>
<dbReference type="EMBL" id="CM000784">
    <property type="protein sequence ID" value="AQK99082.1"/>
    <property type="molecule type" value="Genomic_DNA"/>
</dbReference>
<dbReference type="GO" id="GO:0016887">
    <property type="term" value="F:ATP hydrolysis activity"/>
    <property type="evidence" value="ECO:0007669"/>
    <property type="project" value="InterPro"/>
</dbReference>
<dbReference type="GO" id="GO:0051082">
    <property type="term" value="F:unfolded protein binding"/>
    <property type="evidence" value="ECO:0007669"/>
    <property type="project" value="InterPro"/>
</dbReference>
<dbReference type="InterPro" id="IPR019489">
    <property type="entry name" value="Clp_ATPase_C"/>
</dbReference>
<feature type="domain" description="AAA+ ATPase" evidence="10">
    <location>
        <begin position="269"/>
        <end position="465"/>
    </location>
</feature>
<evidence type="ECO:0000256" key="6">
    <source>
        <dbReference type="ARBA" id="ARBA00023128"/>
    </source>
</evidence>
<dbReference type="SMART" id="SM01086">
    <property type="entry name" value="ClpB_D2-small"/>
    <property type="match status" value="1"/>
</dbReference>
<sequence length="907" mass="99592">MFRTFTRLRDAAAPLAASAVRRCSGVSGRIRAEANCPRCDAHMSVQFSLQQLPAPPPASAGAIDGAQHHNHDGAGVCPACRGAFLFRAQRIDPLRGAFLEIPAGVAAGDEDAESGGFADRIKRMLSERPPDEFPPLPQSPPMQMPHYPIRRKPRRRPREEGGGGGGGGGGGNGNGNGGDSSSGGDGTSASPKREWWGGASLGDDLPTPRELCRRLDEFVIGQAKAKKVLSVAVYNHYKRIYNANVQKEFAGNSGFPDAGHDDQNIVEIDKSNVLLMGPTGSGKTLLAKTLARIVNVPFVIADATSLTQANFSFHAILLHHMLPAGYVGEDVESILQKLLVAAEYNVQAAQQGIVYIDEIDKITKKAESANVSRDVSGEGVQQALLKILEGTVVSIPEKGSRKNSRNDSIQIDTTDILFICGGAFVDLEKTISERRQDSSIGFGAPIRTNMRSSGASCPMVTSSLLESVESGDLVRYGLIPEFIGRLPILVSLAALNEGQLVQVLTEPKNSLSKQYRKMFNLNKVKLHFTDGALRLLAKKAIAKSTGARGLRAILETVLLEAMYEVPDEKTGNERVDAVVVDEEAIGSVDRPGCGAKILRGDGALDQYITRTNVMNLQVWYLMSRNTNTMISLGLGDQDHIYFLLIFIFVISLVELGLKWSFPFALITSAMECRKLTMVWPGSSRKRTCCLELLACNLKGWGGSALGRRAGRWMTMAGGGGLNRSSSRGQLPPQELLDDLCSRFLLNVPKEELESFERILFLLEQAHWFYEDNSVEHNPNLKSLSFKDFTSLMFKSCTALRPYIAHLDDIYKDFNNYKFRVPVSGAIILDDTYERCLLVKGWKAGASRSFPRGKRNKDEEDHTCAVREVNFCLYHVHACSLFSFLSAPYNFFEAYYTCSNEIYYEYIL</sequence>
<dbReference type="NCBIfam" id="NF003745">
    <property type="entry name" value="PRK05342.1"/>
    <property type="match status" value="1"/>
</dbReference>
<dbReference type="Pfam" id="PF10431">
    <property type="entry name" value="ClpB_D2-small"/>
    <property type="match status" value="1"/>
</dbReference>
<evidence type="ECO:0000256" key="7">
    <source>
        <dbReference type="ARBA" id="ARBA00055633"/>
    </source>
</evidence>
<feature type="domain" description="mRNA decapping protein 2 Box A" evidence="12">
    <location>
        <begin position="733"/>
        <end position="817"/>
    </location>
</feature>
<dbReference type="SMR" id="A0A1D6G7E2"/>
<dbReference type="PANTHER" id="PTHR48102">
    <property type="entry name" value="ATP-DEPENDENT CLP PROTEASE ATP-BINDING SUBUNIT CLPX-LIKE, MITOCHONDRIAL-RELATED"/>
    <property type="match status" value="1"/>
</dbReference>
<comment type="function">
    <text evidence="7">ATP-dependent specificity component of the mitochondrial Clp protease. It directs the protease to specific substrates. Can perform chaperone functions in the absence of ClpP.</text>
</comment>
<dbReference type="Pfam" id="PF07724">
    <property type="entry name" value="AAA_2"/>
    <property type="match status" value="1"/>
</dbReference>
<keyword evidence="3" id="KW-0378">Hydrolase</keyword>
<keyword evidence="2" id="KW-0547">Nucleotide-binding</keyword>
<feature type="compositionally biased region" description="Gly residues" evidence="9">
    <location>
        <begin position="162"/>
        <end position="186"/>
    </location>
</feature>
<dbReference type="FunFam" id="3.40.50.300:FF:000560">
    <property type="entry name" value="CLP protease regulatory subunit CLPX3 mitochondrial"/>
    <property type="match status" value="1"/>
</dbReference>
<dbReference type="InParanoid" id="A0A1D6G7E2"/>
<keyword evidence="6" id="KW-0496">Mitochondrion</keyword>
<name>A0A1D6G7E2_MAIZE</name>
<keyword evidence="4" id="KW-0067">ATP-binding</keyword>
<dbReference type="SUPFAM" id="SSF140586">
    <property type="entry name" value="Dcp2 domain-like"/>
    <property type="match status" value="1"/>
</dbReference>
<gene>
    <name evidence="13" type="ORF">ZEAMMB73_Zm00001d012199</name>
</gene>
<evidence type="ECO:0000256" key="3">
    <source>
        <dbReference type="ARBA" id="ARBA00022801"/>
    </source>
</evidence>
<dbReference type="InterPro" id="IPR003959">
    <property type="entry name" value="ATPase_AAA_core"/>
</dbReference>
<evidence type="ECO:0000259" key="11">
    <source>
        <dbReference type="SMART" id="SM01086"/>
    </source>
</evidence>
<dbReference type="InterPro" id="IPR007722">
    <property type="entry name" value="DCP2_BoxA"/>
</dbReference>
<dbReference type="Gene3D" id="1.10.10.1050">
    <property type="entry name" value="Dcp2, box A domain"/>
    <property type="match status" value="1"/>
</dbReference>